<dbReference type="STRING" id="28573.A0A0U1LQW4"/>
<dbReference type="Proteomes" id="UP000054383">
    <property type="component" value="Unassembled WGS sequence"/>
</dbReference>
<evidence type="ECO:0000313" key="4">
    <source>
        <dbReference type="Proteomes" id="UP000054383"/>
    </source>
</evidence>
<evidence type="ECO:0000259" key="2">
    <source>
        <dbReference type="Pfam" id="PF00561"/>
    </source>
</evidence>
<dbReference type="AlphaFoldDB" id="A0A0U1LQW4"/>
<gene>
    <name evidence="3" type="ORF">PISL3812_02799</name>
</gene>
<feature type="transmembrane region" description="Helical" evidence="1">
    <location>
        <begin position="6"/>
        <end position="28"/>
    </location>
</feature>
<reference evidence="3 4" key="1">
    <citation type="submission" date="2015-04" db="EMBL/GenBank/DDBJ databases">
        <authorList>
            <person name="Syromyatnikov M.Y."/>
            <person name="Popov V.N."/>
        </authorList>
    </citation>
    <scope>NUCLEOTIDE SEQUENCE [LARGE SCALE GENOMIC DNA]</scope>
    <source>
        <strain evidence="3">WF-38-12</strain>
    </source>
</reference>
<evidence type="ECO:0000313" key="3">
    <source>
        <dbReference type="EMBL" id="CRG85784.1"/>
    </source>
</evidence>
<organism evidence="3 4">
    <name type="scientific">Talaromyces islandicus</name>
    <name type="common">Penicillium islandicum</name>
    <dbReference type="NCBI Taxonomy" id="28573"/>
    <lineage>
        <taxon>Eukaryota</taxon>
        <taxon>Fungi</taxon>
        <taxon>Dikarya</taxon>
        <taxon>Ascomycota</taxon>
        <taxon>Pezizomycotina</taxon>
        <taxon>Eurotiomycetes</taxon>
        <taxon>Eurotiomycetidae</taxon>
        <taxon>Eurotiales</taxon>
        <taxon>Trichocomaceae</taxon>
        <taxon>Talaromyces</taxon>
        <taxon>Talaromyces sect. Islandici</taxon>
    </lineage>
</organism>
<dbReference type="Pfam" id="PF00561">
    <property type="entry name" value="Abhydrolase_1"/>
    <property type="match status" value="1"/>
</dbReference>
<dbReference type="OMA" id="HWTPVER"/>
<proteinExistence type="predicted"/>
<feature type="domain" description="AB hydrolase-1" evidence="2">
    <location>
        <begin position="94"/>
        <end position="206"/>
    </location>
</feature>
<keyword evidence="1" id="KW-0812">Transmembrane</keyword>
<dbReference type="InterPro" id="IPR029058">
    <property type="entry name" value="AB_hydrolase_fold"/>
</dbReference>
<dbReference type="InterPro" id="IPR000073">
    <property type="entry name" value="AB_hydrolase_1"/>
</dbReference>
<dbReference type="EMBL" id="CVMT01000002">
    <property type="protein sequence ID" value="CRG85784.1"/>
    <property type="molecule type" value="Genomic_DNA"/>
</dbReference>
<keyword evidence="1" id="KW-1133">Transmembrane helix</keyword>
<evidence type="ECO:0000256" key="1">
    <source>
        <dbReference type="SAM" id="Phobius"/>
    </source>
</evidence>
<dbReference type="PANTHER" id="PTHR43689:SF8">
    <property type="entry name" value="ALPHA_BETA-HYDROLASES SUPERFAMILY PROTEIN"/>
    <property type="match status" value="1"/>
</dbReference>
<dbReference type="SUPFAM" id="SSF53474">
    <property type="entry name" value="alpha/beta-Hydrolases"/>
    <property type="match status" value="1"/>
</dbReference>
<keyword evidence="4" id="KW-1185">Reference proteome</keyword>
<keyword evidence="1" id="KW-0472">Membrane</keyword>
<name>A0A0U1LQW4_TALIS</name>
<sequence length="479" mass="52473">MANPVLGPLSSAVAFAYGILTMIFYFLLSVKNGLFFEKPAKDFQSELAAAQTRLWDLSKQVYGLSHQFLTLRDGFKFHYVTNVASVTPDTPSKPLVIFIHGFPDSWVGWRKIISSAQLQDSCSIVAVDLPGYGGSDKLQKYTATEVLEKLTEYIIAVRERYGFDGPTHDQASEKVIIVAHDWGCVLAMRLAADAPQLADRFILTNGPLIGLVSSNIKRRVSSAVKLMKMFLHSPLRSCSMLGKAFHTLRPVLRQVALSGYIFSLQLPLPFVRLQGASGDRALVRMIHKMAHGPVGEYTVKDAAESMAGSLGPSAKEGASETADHEKYSENVARQPFAEKFIHMTNYYRQGASVQRWDKSIETITGLYGLNRGNDLGRRSSGSGVFDEGPKGALKANATVVWGLNDDALDPRLNFDGIGDYLVHNSQVITLPRSGHFTPIEQESGPALQKIVEWAVAGEKDDVESAVKAVYSGASLTLRT</sequence>
<dbReference type="Gene3D" id="3.40.50.1820">
    <property type="entry name" value="alpha/beta hydrolase"/>
    <property type="match status" value="1"/>
</dbReference>
<dbReference type="OrthoDB" id="6431331at2759"/>
<protein>
    <recommendedName>
        <fullName evidence="2">AB hydrolase-1 domain-containing protein</fullName>
    </recommendedName>
</protein>
<dbReference type="PANTHER" id="PTHR43689">
    <property type="entry name" value="HYDROLASE"/>
    <property type="match status" value="1"/>
</dbReference>
<accession>A0A0U1LQW4</accession>